<evidence type="ECO:0008006" key="4">
    <source>
        <dbReference type="Google" id="ProtNLM"/>
    </source>
</evidence>
<dbReference type="PIR" id="G75419">
    <property type="entry name" value="G75419"/>
</dbReference>
<dbReference type="RefSeq" id="WP_010887892.1">
    <property type="nucleotide sequence ID" value="NC_001263.1"/>
</dbReference>
<protein>
    <recommendedName>
        <fullName evidence="4">Carboxypeptidase regulatory-like domain-containing protein</fullName>
    </recommendedName>
</protein>
<name>Q9RUY1_DEIRA</name>
<dbReference type="Proteomes" id="UP000002524">
    <property type="component" value="Chromosome 1"/>
</dbReference>
<dbReference type="AlphaFoldDB" id="Q9RUY1"/>
<dbReference type="STRING" id="243230.DR_1249"/>
<feature type="signal peptide" evidence="1">
    <location>
        <begin position="1"/>
        <end position="22"/>
    </location>
</feature>
<proteinExistence type="predicted"/>
<evidence type="ECO:0000256" key="1">
    <source>
        <dbReference type="SAM" id="SignalP"/>
    </source>
</evidence>
<dbReference type="EnsemblBacteria" id="AAF10823">
    <property type="protein sequence ID" value="AAF10823"/>
    <property type="gene ID" value="DR_1249"/>
</dbReference>
<dbReference type="PATRIC" id="fig|243230.17.peg.1444"/>
<keyword evidence="3" id="KW-1185">Reference proteome</keyword>
<dbReference type="OrthoDB" id="74090at2"/>
<dbReference type="KEGG" id="dra:DR_1249"/>
<dbReference type="HOGENOM" id="CLU_1445467_0_0_0"/>
<keyword evidence="1" id="KW-0732">Signal</keyword>
<sequence length="192" mass="20141">MKRAVAVLLTLSAPLLAGTAGAATVGVVRGTVAGDTALDTRIGVWAVSPFGQPLQQLADAPLQDGKFALTLPTAAPAERLQFAVGERTSWPGLVDFAGTSVPLRATELKFFLYRDSNGNGQRDEGEALREVRPSVGKGELFVVWAATPATVSGAGGYQADLQAGWNTLVVEVRRPVRVQPYSGANVDINLGR</sequence>
<dbReference type="EMBL" id="AE000513">
    <property type="protein sequence ID" value="AAF10823.1"/>
    <property type="molecule type" value="Genomic_DNA"/>
</dbReference>
<gene>
    <name evidence="2" type="ordered locus">DR_1249</name>
</gene>
<dbReference type="InParanoid" id="Q9RUY1"/>
<evidence type="ECO:0000313" key="2">
    <source>
        <dbReference type="EMBL" id="AAF10823.1"/>
    </source>
</evidence>
<dbReference type="PaxDb" id="243230-DR_1249"/>
<feature type="chain" id="PRO_5009974268" description="Carboxypeptidase regulatory-like domain-containing protein" evidence="1">
    <location>
        <begin position="23"/>
        <end position="192"/>
    </location>
</feature>
<reference evidence="2 3" key="1">
    <citation type="journal article" date="1999" name="Science">
        <title>Genome sequence of the radioresistant bacterium Deinococcus radiodurans R1.</title>
        <authorList>
            <person name="White O."/>
            <person name="Eisen J.A."/>
            <person name="Heidelberg J.F."/>
            <person name="Hickey E.K."/>
            <person name="Peterson J.D."/>
            <person name="Dodson R.J."/>
            <person name="Haft D.H."/>
            <person name="Gwinn M.L."/>
            <person name="Nelson W.C."/>
            <person name="Richardson D.L."/>
            <person name="Moffat K.S."/>
            <person name="Qin H."/>
            <person name="Jiang L."/>
            <person name="Pamphile W."/>
            <person name="Crosby M."/>
            <person name="Shen M."/>
            <person name="Vamathevan J.J."/>
            <person name="Lam P."/>
            <person name="McDonald L."/>
            <person name="Utterback T."/>
            <person name="Zalewski C."/>
            <person name="Makarova K.S."/>
            <person name="Aravind L."/>
            <person name="Daly M.J."/>
            <person name="Minton K.W."/>
            <person name="Fleischmann R.D."/>
            <person name="Ketchum K.A."/>
            <person name="Nelson K.E."/>
            <person name="Salzberg S."/>
            <person name="Smith H.O."/>
            <person name="Venter J.C."/>
            <person name="Fraser C.M."/>
        </authorList>
    </citation>
    <scope>NUCLEOTIDE SEQUENCE [LARGE SCALE GENOMIC DNA]</scope>
    <source>
        <strain evidence="3">ATCC 13939 / DSM 20539 / JCM 16871 / LMG 4051 / NBRC 15346 / NCIMB 9279 / R1 / VKM B-1422</strain>
    </source>
</reference>
<evidence type="ECO:0000313" key="3">
    <source>
        <dbReference type="Proteomes" id="UP000002524"/>
    </source>
</evidence>
<dbReference type="GeneID" id="69517495"/>
<accession>Q9RUY1</accession>
<organism evidence="2 3">
    <name type="scientific">Deinococcus radiodurans (strain ATCC 13939 / DSM 20539 / JCM 16871 / CCUG 27074 / LMG 4051 / NBRC 15346 / NCIMB 9279 / VKM B-1422 / R1)</name>
    <dbReference type="NCBI Taxonomy" id="243230"/>
    <lineage>
        <taxon>Bacteria</taxon>
        <taxon>Thermotogati</taxon>
        <taxon>Deinococcota</taxon>
        <taxon>Deinococci</taxon>
        <taxon>Deinococcales</taxon>
        <taxon>Deinococcaceae</taxon>
        <taxon>Deinococcus</taxon>
    </lineage>
</organism>